<gene>
    <name evidence="2" type="primary">pgeF</name>
    <name evidence="2" type="ORF">KCG44_12055</name>
</gene>
<evidence type="ECO:0000256" key="1">
    <source>
        <dbReference type="RuleBase" id="RU361274"/>
    </source>
</evidence>
<dbReference type="CDD" id="cd16833">
    <property type="entry name" value="YfiH"/>
    <property type="match status" value="1"/>
</dbReference>
<protein>
    <recommendedName>
        <fullName evidence="1">Purine nucleoside phosphorylase</fullName>
    </recommendedName>
</protein>
<name>A0ABS6SGG3_9SPHN</name>
<evidence type="ECO:0000313" key="2">
    <source>
        <dbReference type="EMBL" id="MBV7257518.1"/>
    </source>
</evidence>
<reference evidence="2 3" key="1">
    <citation type="submission" date="2021-04" db="EMBL/GenBank/DDBJ databases">
        <authorList>
            <person name="Pira H."/>
            <person name="Risdian C."/>
            <person name="Wink J."/>
        </authorList>
    </citation>
    <scope>NUCLEOTIDE SEQUENCE [LARGE SCALE GENOMIC DNA]</scope>
    <source>
        <strain evidence="2 3">WHA3</strain>
    </source>
</reference>
<keyword evidence="3" id="KW-1185">Reference proteome</keyword>
<dbReference type="NCBIfam" id="TIGR00726">
    <property type="entry name" value="peptidoglycan editing factor PgeF"/>
    <property type="match status" value="1"/>
</dbReference>
<accession>A0ABS6SGG3</accession>
<organism evidence="2 3">
    <name type="scientific">Pacificimonas pallii</name>
    <dbReference type="NCBI Taxonomy" id="2827236"/>
    <lineage>
        <taxon>Bacteria</taxon>
        <taxon>Pseudomonadati</taxon>
        <taxon>Pseudomonadota</taxon>
        <taxon>Alphaproteobacteria</taxon>
        <taxon>Sphingomonadales</taxon>
        <taxon>Sphingosinicellaceae</taxon>
        <taxon>Pacificimonas</taxon>
    </lineage>
</organism>
<dbReference type="RefSeq" id="WP_218446367.1">
    <property type="nucleotide sequence ID" value="NZ_JAGSPA010000004.1"/>
</dbReference>
<dbReference type="PANTHER" id="PTHR30616">
    <property type="entry name" value="UNCHARACTERIZED PROTEIN YFIH"/>
    <property type="match status" value="1"/>
</dbReference>
<evidence type="ECO:0000313" key="3">
    <source>
        <dbReference type="Proteomes" id="UP000722336"/>
    </source>
</evidence>
<proteinExistence type="inferred from homology"/>
<dbReference type="Pfam" id="PF02578">
    <property type="entry name" value="Cu-oxidase_4"/>
    <property type="match status" value="1"/>
</dbReference>
<dbReference type="Proteomes" id="UP000722336">
    <property type="component" value="Unassembled WGS sequence"/>
</dbReference>
<comment type="caution">
    <text evidence="2">The sequence shown here is derived from an EMBL/GenBank/DDBJ whole genome shotgun (WGS) entry which is preliminary data.</text>
</comment>
<dbReference type="PANTHER" id="PTHR30616:SF2">
    <property type="entry name" value="PURINE NUCLEOSIDE PHOSPHORYLASE LACC1"/>
    <property type="match status" value="1"/>
</dbReference>
<comment type="similarity">
    <text evidence="1">Belongs to the purine nucleoside phosphorylase YfiH/LACC1 family.</text>
</comment>
<sequence length="262" mass="27245">MTPPFITASALGVPHGFFGRQGGVSTGPMASLQCGFGADDDIEAIRQNRARAAAAILPGAPLSSVRQVHGTRVITVTDSIAEDARPEADALVTDRPGRILGILTADCAPLLFADAKAGVVGAAHAGWKGAFADIAGATVAAMCALGATRAGIVAAIGPCIARGSYEVDAGFYQRFCASDPENDRFFANGTRAGHHQFDLEAFNAARLAAAGISNVICLGRDTYAEAEHYYSYRRATHRGEPDYGRQISLIARPDDPASPGTI</sequence>
<dbReference type="InterPro" id="IPR003730">
    <property type="entry name" value="Cu_polyphenol_OxRdtase"/>
</dbReference>
<dbReference type="EMBL" id="JAGSPA010000004">
    <property type="protein sequence ID" value="MBV7257518.1"/>
    <property type="molecule type" value="Genomic_DNA"/>
</dbReference>